<evidence type="ECO:0000256" key="2">
    <source>
        <dbReference type="ARBA" id="ARBA00022857"/>
    </source>
</evidence>
<dbReference type="PANTHER" id="PTHR42760:SF124">
    <property type="entry name" value="SHORT-CHAIN DEHYDROGENASE_REDUCTASE"/>
    <property type="match status" value="1"/>
</dbReference>
<dbReference type="EMBL" id="QGMJ01000190">
    <property type="protein sequence ID" value="TVY40198.1"/>
    <property type="molecule type" value="Genomic_DNA"/>
</dbReference>
<gene>
    <name evidence="3" type="primary">lvr_3</name>
    <name evidence="3" type="ORF">LSUB1_G001715</name>
</gene>
<evidence type="ECO:0000256" key="1">
    <source>
        <dbReference type="ARBA" id="ARBA00006484"/>
    </source>
</evidence>
<comment type="similarity">
    <text evidence="1">Belongs to the short-chain dehydrogenases/reductases (SDR) family.</text>
</comment>
<dbReference type="InterPro" id="IPR002347">
    <property type="entry name" value="SDR_fam"/>
</dbReference>
<dbReference type="PANTHER" id="PTHR42760">
    <property type="entry name" value="SHORT-CHAIN DEHYDROGENASES/REDUCTASES FAMILY MEMBER"/>
    <property type="match status" value="1"/>
</dbReference>
<evidence type="ECO:0000313" key="3">
    <source>
        <dbReference type="EMBL" id="TVY40198.1"/>
    </source>
</evidence>
<dbReference type="CDD" id="cd05233">
    <property type="entry name" value="SDR_c"/>
    <property type="match status" value="1"/>
</dbReference>
<dbReference type="FunFam" id="3.40.50.720:FF:000084">
    <property type="entry name" value="Short-chain dehydrogenase reductase"/>
    <property type="match status" value="1"/>
</dbReference>
<dbReference type="GO" id="GO:0016616">
    <property type="term" value="F:oxidoreductase activity, acting on the CH-OH group of donors, NAD or NADP as acceptor"/>
    <property type="evidence" value="ECO:0007669"/>
    <property type="project" value="TreeGrafter"/>
</dbReference>
<dbReference type="SUPFAM" id="SSF51735">
    <property type="entry name" value="NAD(P)-binding Rossmann-fold domains"/>
    <property type="match status" value="1"/>
</dbReference>
<keyword evidence="4" id="KW-1185">Reference proteome</keyword>
<sequence length="276" mass="29486">MTLFPGVALVTGAASGIGRATAIAFAVDGCRRIAICDRDLPGLEATRALIIDIKREDADVDVEMEVEVLQVDILKEDDIERMVRMTVRRWGRVDYAVNAAGIIGNNAPSTSTSSAQFDLVTNINYRGCWLSSRAELAQMVGQEVLPSHDGRPGERGSVVNIASQLGVVGRPNAPAYCASKAAVIGMTRCDAIDTDEEQYSKHNIRVNCVCPGVIATPMTQGDAVFRKALEPAIDIAPMQRMGTAQEIADACLFLCSSKASFVQGHALVVDGGYVIN</sequence>
<reference evidence="3 4" key="1">
    <citation type="submission" date="2018-05" db="EMBL/GenBank/DDBJ databases">
        <title>Genome sequencing and assembly of the regulated plant pathogen Lachnellula willkommii and related sister species for the development of diagnostic species identification markers.</title>
        <authorList>
            <person name="Giroux E."/>
            <person name="Bilodeau G."/>
        </authorList>
    </citation>
    <scope>NUCLEOTIDE SEQUENCE [LARGE SCALE GENOMIC DNA]</scope>
    <source>
        <strain evidence="3 4">CBS 197.66</strain>
    </source>
</reference>
<dbReference type="InterPro" id="IPR036291">
    <property type="entry name" value="NAD(P)-bd_dom_sf"/>
</dbReference>
<organism evidence="3 4">
    <name type="scientific">Lachnellula subtilissima</name>
    <dbReference type="NCBI Taxonomy" id="602034"/>
    <lineage>
        <taxon>Eukaryota</taxon>
        <taxon>Fungi</taxon>
        <taxon>Dikarya</taxon>
        <taxon>Ascomycota</taxon>
        <taxon>Pezizomycotina</taxon>
        <taxon>Leotiomycetes</taxon>
        <taxon>Helotiales</taxon>
        <taxon>Lachnaceae</taxon>
        <taxon>Lachnellula</taxon>
    </lineage>
</organism>
<accession>A0A8H8RSW4</accession>
<dbReference type="PRINTS" id="PR00081">
    <property type="entry name" value="GDHRDH"/>
</dbReference>
<protein>
    <submittedName>
        <fullName evidence="3">Levodione reductase</fullName>
    </submittedName>
</protein>
<comment type="caution">
    <text evidence="3">The sequence shown here is derived from an EMBL/GenBank/DDBJ whole genome shotgun (WGS) entry which is preliminary data.</text>
</comment>
<name>A0A8H8RSW4_9HELO</name>
<keyword evidence="2" id="KW-0521">NADP</keyword>
<dbReference type="Proteomes" id="UP000462212">
    <property type="component" value="Unassembled WGS sequence"/>
</dbReference>
<dbReference type="PRINTS" id="PR00080">
    <property type="entry name" value="SDRFAMILY"/>
</dbReference>
<dbReference type="AlphaFoldDB" id="A0A8H8RSW4"/>
<evidence type="ECO:0000313" key="4">
    <source>
        <dbReference type="Proteomes" id="UP000462212"/>
    </source>
</evidence>
<dbReference type="Pfam" id="PF13561">
    <property type="entry name" value="adh_short_C2"/>
    <property type="match status" value="1"/>
</dbReference>
<dbReference type="OrthoDB" id="5840532at2759"/>
<dbReference type="Gene3D" id="3.40.50.720">
    <property type="entry name" value="NAD(P)-binding Rossmann-like Domain"/>
    <property type="match status" value="1"/>
</dbReference>
<proteinExistence type="inferred from homology"/>
<dbReference type="GO" id="GO:0009688">
    <property type="term" value="P:abscisic acid biosynthetic process"/>
    <property type="evidence" value="ECO:0007669"/>
    <property type="project" value="UniProtKB-ARBA"/>
</dbReference>